<evidence type="ECO:0000313" key="3">
    <source>
        <dbReference type="EMBL" id="KAH0548947.1"/>
    </source>
</evidence>
<dbReference type="EMBL" id="JAHXZJ010001864">
    <property type="protein sequence ID" value="KAH0548947.1"/>
    <property type="molecule type" value="Genomic_DNA"/>
</dbReference>
<name>A0AAV7ICU9_COTGL</name>
<dbReference type="PANTHER" id="PTHR15493">
    <property type="entry name" value="F-BOX ONLY PROTEIN 5 AND 43"/>
    <property type="match status" value="1"/>
</dbReference>
<dbReference type="GO" id="GO:0005634">
    <property type="term" value="C:nucleus"/>
    <property type="evidence" value="ECO:0007669"/>
    <property type="project" value="TreeGrafter"/>
</dbReference>
<dbReference type="Proteomes" id="UP000826195">
    <property type="component" value="Unassembled WGS sequence"/>
</dbReference>
<dbReference type="Pfam" id="PF12937">
    <property type="entry name" value="F-box-like"/>
    <property type="match status" value="1"/>
</dbReference>
<gene>
    <name evidence="3" type="ORF">KQX54_004602</name>
</gene>
<organism evidence="3 4">
    <name type="scientific">Cotesia glomerata</name>
    <name type="common">Lepidopteran parasitic wasp</name>
    <name type="synonym">Apanteles glomeratus</name>
    <dbReference type="NCBI Taxonomy" id="32391"/>
    <lineage>
        <taxon>Eukaryota</taxon>
        <taxon>Metazoa</taxon>
        <taxon>Ecdysozoa</taxon>
        <taxon>Arthropoda</taxon>
        <taxon>Hexapoda</taxon>
        <taxon>Insecta</taxon>
        <taxon>Pterygota</taxon>
        <taxon>Neoptera</taxon>
        <taxon>Endopterygota</taxon>
        <taxon>Hymenoptera</taxon>
        <taxon>Apocrita</taxon>
        <taxon>Ichneumonoidea</taxon>
        <taxon>Braconidae</taxon>
        <taxon>Microgastrinae</taxon>
        <taxon>Cotesia</taxon>
    </lineage>
</organism>
<evidence type="ECO:0000313" key="4">
    <source>
        <dbReference type="Proteomes" id="UP000826195"/>
    </source>
</evidence>
<dbReference type="PANTHER" id="PTHR15493:SF9">
    <property type="entry name" value="GH14043P"/>
    <property type="match status" value="1"/>
</dbReference>
<feature type="region of interest" description="Disordered" evidence="1">
    <location>
        <begin position="341"/>
        <end position="361"/>
    </location>
</feature>
<dbReference type="AlphaFoldDB" id="A0AAV7ICU9"/>
<reference evidence="3 4" key="1">
    <citation type="journal article" date="2021" name="J. Hered.">
        <title>A chromosome-level genome assembly of the parasitoid wasp, Cotesia glomerata (Hymenoptera: Braconidae).</title>
        <authorList>
            <person name="Pinto B.J."/>
            <person name="Weis J.J."/>
            <person name="Gamble T."/>
            <person name="Ode P.J."/>
            <person name="Paul R."/>
            <person name="Zaspel J.M."/>
        </authorList>
    </citation>
    <scope>NUCLEOTIDE SEQUENCE [LARGE SCALE GENOMIC DNA]</scope>
    <source>
        <strain evidence="3">CgM1</strain>
    </source>
</reference>
<feature type="region of interest" description="Disordered" evidence="1">
    <location>
        <begin position="71"/>
        <end position="90"/>
    </location>
</feature>
<dbReference type="InterPro" id="IPR047147">
    <property type="entry name" value="FBX5_43"/>
</dbReference>
<dbReference type="CDD" id="cd22086">
    <property type="entry name" value="F-box_EMI"/>
    <property type="match status" value="1"/>
</dbReference>
<keyword evidence="4" id="KW-1185">Reference proteome</keyword>
<dbReference type="InterPro" id="IPR001810">
    <property type="entry name" value="F-box_dom"/>
</dbReference>
<accession>A0AAV7ICU9</accession>
<sequence length="413" mass="46387">MNGNTVEDIEMAEMDVKISETTHGSFDSADSGYLSCTSSTARKSISRSREVKKYWLRSEHRKSLKFNSLMNGSEDSGFEEPSLDGNGSISMDRNQFRADLKSHRLRNRNRIQLGAVTPATAVSKTQITPLSPCTATTSTYMACEPVQEDVEKIRAVPQSTPYICSEGKLIEPFIPRTPVKLTFSPKTSKPPAITSVENKKFSKLKISNLSKITKPVEPRRLNFSKRTCTNCKVGGRPDYTGRETVDILSLLGDKSNHWRAIGKILSYLSPQDLCAISMVSQVWRKICFSDTAANLRRLNQVYVRQNTKENLVVIKNKSDITSSPKSTSRLVKRNYLTDVQNVQATPGRRAPPQSPPVSPSKVKFHSFVKKSRVQIGNGKTKRQIIRQVNSVGYDYFLFLRRYLLQQQANVALP</sequence>
<evidence type="ECO:0000259" key="2">
    <source>
        <dbReference type="Pfam" id="PF12937"/>
    </source>
</evidence>
<feature type="domain" description="F-box" evidence="2">
    <location>
        <begin position="263"/>
        <end position="290"/>
    </location>
</feature>
<dbReference type="GO" id="GO:0045835">
    <property type="term" value="P:negative regulation of meiotic nuclear division"/>
    <property type="evidence" value="ECO:0007669"/>
    <property type="project" value="InterPro"/>
</dbReference>
<evidence type="ECO:0000256" key="1">
    <source>
        <dbReference type="SAM" id="MobiDB-lite"/>
    </source>
</evidence>
<dbReference type="GO" id="GO:0007088">
    <property type="term" value="P:regulation of mitotic nuclear division"/>
    <property type="evidence" value="ECO:0007669"/>
    <property type="project" value="InterPro"/>
</dbReference>
<dbReference type="Gene3D" id="1.20.1280.50">
    <property type="match status" value="1"/>
</dbReference>
<proteinExistence type="predicted"/>
<comment type="caution">
    <text evidence="3">The sequence shown here is derived from an EMBL/GenBank/DDBJ whole genome shotgun (WGS) entry which is preliminary data.</text>
</comment>
<protein>
    <recommendedName>
        <fullName evidence="2">F-box domain-containing protein</fullName>
    </recommendedName>
</protein>
<dbReference type="InterPro" id="IPR036047">
    <property type="entry name" value="F-box-like_dom_sf"/>
</dbReference>
<dbReference type="SUPFAM" id="SSF81383">
    <property type="entry name" value="F-box domain"/>
    <property type="match status" value="1"/>
</dbReference>